<dbReference type="InterPro" id="IPR006710">
    <property type="entry name" value="Glyco_hydro_43"/>
</dbReference>
<comment type="caution">
    <text evidence="9">The sequence shown here is derived from an EMBL/GenBank/DDBJ whole genome shotgun (WGS) entry which is preliminary data.</text>
</comment>
<dbReference type="AlphaFoldDB" id="A0A428MMR3"/>
<dbReference type="Pfam" id="PF04616">
    <property type="entry name" value="Glyco_hydro_43"/>
    <property type="match status" value="1"/>
</dbReference>
<evidence type="ECO:0000256" key="6">
    <source>
        <dbReference type="PIRSR" id="PIRSR026534-1"/>
    </source>
</evidence>
<evidence type="ECO:0000256" key="4">
    <source>
        <dbReference type="ARBA" id="ARBA00023295"/>
    </source>
</evidence>
<feature type="active site" description="Proton acceptor" evidence="6">
    <location>
        <position position="38"/>
    </location>
</feature>
<evidence type="ECO:0000313" key="9">
    <source>
        <dbReference type="EMBL" id="RSL18142.1"/>
    </source>
</evidence>
<dbReference type="EMBL" id="RSDW01000001">
    <property type="protein sequence ID" value="RSL18142.1"/>
    <property type="molecule type" value="Genomic_DNA"/>
</dbReference>
<dbReference type="RefSeq" id="WP_125486540.1">
    <property type="nucleotide sequence ID" value="NZ_RSDW01000001.1"/>
</dbReference>
<comment type="similarity">
    <text evidence="2 5">Belongs to the glycosyl hydrolase 43 family.</text>
</comment>
<gene>
    <name evidence="9" type="ORF">EDE15_3698</name>
</gene>
<organism evidence="9 10">
    <name type="scientific">Edaphobacter aggregans</name>
    <dbReference type="NCBI Taxonomy" id="570835"/>
    <lineage>
        <taxon>Bacteria</taxon>
        <taxon>Pseudomonadati</taxon>
        <taxon>Acidobacteriota</taxon>
        <taxon>Terriglobia</taxon>
        <taxon>Terriglobales</taxon>
        <taxon>Acidobacteriaceae</taxon>
        <taxon>Edaphobacter</taxon>
    </lineage>
</organism>
<dbReference type="OrthoDB" id="9801455at2"/>
<feature type="binding site" evidence="7">
    <location>
        <position position="119"/>
    </location>
    <ligand>
        <name>substrate</name>
    </ligand>
</feature>
<evidence type="ECO:0000256" key="8">
    <source>
        <dbReference type="PIRSR" id="PIRSR606710-2"/>
    </source>
</evidence>
<evidence type="ECO:0000256" key="5">
    <source>
        <dbReference type="PIRNR" id="PIRNR026534"/>
    </source>
</evidence>
<accession>A0A428MMR3</accession>
<feature type="binding site" evidence="7">
    <location>
        <position position="38"/>
    </location>
    <ligand>
        <name>substrate</name>
    </ligand>
</feature>
<evidence type="ECO:0000256" key="3">
    <source>
        <dbReference type="ARBA" id="ARBA00022801"/>
    </source>
</evidence>
<evidence type="ECO:0000313" key="10">
    <source>
        <dbReference type="Proteomes" id="UP000269669"/>
    </source>
</evidence>
<dbReference type="PANTHER" id="PTHR43301:SF3">
    <property type="entry name" value="ARABINAN ENDO-1,5-ALPHA-L-ARABINOSIDASE A-RELATED"/>
    <property type="match status" value="1"/>
</dbReference>
<keyword evidence="3 5" id="KW-0378">Hydrolase</keyword>
<feature type="binding site" evidence="7">
    <location>
        <begin position="178"/>
        <end position="180"/>
    </location>
    <ligand>
        <name>substrate</name>
    </ligand>
</feature>
<feature type="active site" description="Proton donor" evidence="6">
    <location>
        <position position="229"/>
    </location>
</feature>
<evidence type="ECO:0000256" key="7">
    <source>
        <dbReference type="PIRSR" id="PIRSR026534-2"/>
    </source>
</evidence>
<dbReference type="PANTHER" id="PTHR43301">
    <property type="entry name" value="ARABINAN ENDO-1,5-ALPHA-L-ARABINOSIDASE"/>
    <property type="match status" value="1"/>
</dbReference>
<dbReference type="CDD" id="cd08998">
    <property type="entry name" value="GH43_Arb43a-like"/>
    <property type="match status" value="1"/>
</dbReference>
<dbReference type="GO" id="GO:0031222">
    <property type="term" value="P:arabinan catabolic process"/>
    <property type="evidence" value="ECO:0007669"/>
    <property type="project" value="UniProtKB-UniPathway"/>
</dbReference>
<keyword evidence="4 5" id="KW-0326">Glycosidase</keyword>
<dbReference type="InterPro" id="IPR023296">
    <property type="entry name" value="Glyco_hydro_beta-prop_sf"/>
</dbReference>
<evidence type="ECO:0000256" key="1">
    <source>
        <dbReference type="ARBA" id="ARBA00004834"/>
    </source>
</evidence>
<reference evidence="9 10" key="1">
    <citation type="submission" date="2018-12" db="EMBL/GenBank/DDBJ databases">
        <title>Sequencing of bacterial isolates from soil warming experiment in Harvard Forest, Massachusetts, USA.</title>
        <authorList>
            <person name="Deangelis K."/>
        </authorList>
    </citation>
    <scope>NUCLEOTIDE SEQUENCE [LARGE SCALE GENOMIC DNA]</scope>
    <source>
        <strain evidence="9 10">EB153</strain>
    </source>
</reference>
<name>A0A428MMR3_9BACT</name>
<feature type="binding site" evidence="7">
    <location>
        <begin position="158"/>
        <end position="161"/>
    </location>
    <ligand>
        <name>substrate</name>
    </ligand>
</feature>
<feature type="site" description="Important for catalytic activity, responsible for pKa modulation of the active site Glu and correct orientation of both the proton donor and substrate" evidence="8">
    <location>
        <position position="161"/>
    </location>
</feature>
<dbReference type="UniPathway" id="UPA00667"/>
<dbReference type="Proteomes" id="UP000269669">
    <property type="component" value="Unassembled WGS sequence"/>
</dbReference>
<dbReference type="GO" id="GO:0046558">
    <property type="term" value="F:arabinan endo-1,5-alpha-L-arabinosidase activity"/>
    <property type="evidence" value="ECO:0007669"/>
    <property type="project" value="InterPro"/>
</dbReference>
<comment type="pathway">
    <text evidence="1 5">Glycan metabolism; L-arabinan degradation.</text>
</comment>
<sequence>MIHSSKTSIVLLLSLVNICTAQQPHAYHLSGDIAGTHDPSIIREGNTWYVFATGKAPDGGQLAIRCSGDLTQWKLCGHVFDAIPAWIKERSPGTRDLWAPDISYVNREYRLYYAYSLFGKNTSGIALATNKTLDPISPDYKWIDKGLVLESLATDDFNAIDPNLVLDKKDAAWLAFGSFWDGIKMRRLDDAGMLSKSDTTLYSLARRAKPTADAGSESASLPPNWQAIEAPFIVSHGGFYYLFTSWDLCCRGLKSTYKTMVGRSQSVTGPYIDATGTPLAQGGGTPLLLSNSRWLGPGGQSVLINSKGDDIIVFHAYDSITGKPYLQISTIDWKDNWPHAAVEQ</sequence>
<dbReference type="SUPFAM" id="SSF75005">
    <property type="entry name" value="Arabinanase/levansucrase/invertase"/>
    <property type="match status" value="1"/>
</dbReference>
<dbReference type="InterPro" id="IPR016840">
    <property type="entry name" value="Glyco_hydro_43_endo_a_Ara-ase"/>
</dbReference>
<keyword evidence="10" id="KW-1185">Reference proteome</keyword>
<proteinExistence type="inferred from homology"/>
<dbReference type="PIRSF" id="PIRSF026534">
    <property type="entry name" value="Endo_alpha-L-arabinosidase"/>
    <property type="match status" value="1"/>
</dbReference>
<dbReference type="Gene3D" id="2.115.10.20">
    <property type="entry name" value="Glycosyl hydrolase domain, family 43"/>
    <property type="match status" value="1"/>
</dbReference>
<protein>
    <submittedName>
        <fullName evidence="9">Arabinan endo-1,5-alpha-L-arabinosidase</fullName>
    </submittedName>
</protein>
<evidence type="ECO:0000256" key="2">
    <source>
        <dbReference type="ARBA" id="ARBA00009865"/>
    </source>
</evidence>
<dbReference type="InterPro" id="IPR050727">
    <property type="entry name" value="GH43_arabinanases"/>
</dbReference>